<evidence type="ECO:0000313" key="2">
    <source>
        <dbReference type="Proteomes" id="UP000887013"/>
    </source>
</evidence>
<comment type="caution">
    <text evidence="1">The sequence shown here is derived from an EMBL/GenBank/DDBJ whole genome shotgun (WGS) entry which is preliminary data.</text>
</comment>
<name>A0A8X6J490_NEPPI</name>
<dbReference type="AlphaFoldDB" id="A0A8X6J490"/>
<sequence>PAAQRIDTMYMKALIPKQTYSPFLKISESPYFLTSYNTATEYDIDGYYKENRPRKYVLNSEIDIADL</sequence>
<protein>
    <submittedName>
        <fullName evidence="1">Uncharacterized protein</fullName>
    </submittedName>
</protein>
<evidence type="ECO:0000313" key="1">
    <source>
        <dbReference type="EMBL" id="GFS33449.1"/>
    </source>
</evidence>
<dbReference type="Proteomes" id="UP000887013">
    <property type="component" value="Unassembled WGS sequence"/>
</dbReference>
<organism evidence="1 2">
    <name type="scientific">Nephila pilipes</name>
    <name type="common">Giant wood spider</name>
    <name type="synonym">Nephila maculata</name>
    <dbReference type="NCBI Taxonomy" id="299642"/>
    <lineage>
        <taxon>Eukaryota</taxon>
        <taxon>Metazoa</taxon>
        <taxon>Ecdysozoa</taxon>
        <taxon>Arthropoda</taxon>
        <taxon>Chelicerata</taxon>
        <taxon>Arachnida</taxon>
        <taxon>Araneae</taxon>
        <taxon>Araneomorphae</taxon>
        <taxon>Entelegynae</taxon>
        <taxon>Araneoidea</taxon>
        <taxon>Nephilidae</taxon>
        <taxon>Nephila</taxon>
    </lineage>
</organism>
<feature type="non-terminal residue" evidence="1">
    <location>
        <position position="1"/>
    </location>
</feature>
<gene>
    <name evidence="1" type="ORF">NPIL_64111</name>
</gene>
<dbReference type="EMBL" id="BMAW01042294">
    <property type="protein sequence ID" value="GFS33449.1"/>
    <property type="molecule type" value="Genomic_DNA"/>
</dbReference>
<proteinExistence type="predicted"/>
<accession>A0A8X6J490</accession>
<reference evidence="1" key="1">
    <citation type="submission" date="2020-08" db="EMBL/GenBank/DDBJ databases">
        <title>Multicomponent nature underlies the extraordinary mechanical properties of spider dragline silk.</title>
        <authorList>
            <person name="Kono N."/>
            <person name="Nakamura H."/>
            <person name="Mori M."/>
            <person name="Yoshida Y."/>
            <person name="Ohtoshi R."/>
            <person name="Malay A.D."/>
            <person name="Moran D.A.P."/>
            <person name="Tomita M."/>
            <person name="Numata K."/>
            <person name="Arakawa K."/>
        </authorList>
    </citation>
    <scope>NUCLEOTIDE SEQUENCE</scope>
</reference>
<keyword evidence="2" id="KW-1185">Reference proteome</keyword>